<keyword evidence="2" id="KW-1185">Reference proteome</keyword>
<accession>A0ACC3Z742</accession>
<gene>
    <name evidence="1" type="ORF">CTRU02_206521</name>
</gene>
<protein>
    <submittedName>
        <fullName evidence="1">Xylosidase/arabinosidase</fullName>
    </submittedName>
</protein>
<name>A0ACC3Z742_COLTU</name>
<reference evidence="1 2" key="1">
    <citation type="journal article" date="2020" name="Phytopathology">
        <title>Genome Sequence Resources of Colletotrichum truncatum, C. plurivorum, C. musicola, and C. sojae: Four Species Pathogenic to Soybean (Glycine max).</title>
        <authorList>
            <person name="Rogerio F."/>
            <person name="Boufleur T.R."/>
            <person name="Ciampi-Guillardi M."/>
            <person name="Sukno S.A."/>
            <person name="Thon M.R."/>
            <person name="Massola Junior N.S."/>
            <person name="Baroncelli R."/>
        </authorList>
    </citation>
    <scope>NUCLEOTIDE SEQUENCE [LARGE SCALE GENOMIC DNA]</scope>
    <source>
        <strain evidence="1 2">CMES1059</strain>
    </source>
</reference>
<sequence length="518" mass="58337">MNLAEVNPIIPGFAPDPSIVRVGDWFFLVNSSFHLFPALPIFASDDLKSWKHIGNAIDRPGQIDLFRSSTRLSPPAPETDGKTLPATAGLYAPTIRHHSGTFYIVCTNARYDKEKKSVDKENFLISTNDIWAGRWSDPVHFDFIGIDPDIFFDQDGKKYITGSATPGPWTRINTFEVDVVTGKRLSEERTIWTGTGGIYPEGPHIYKRDGWYYLLIAEGGTHITHMITMARSRNIWGPYEPCPHNPVLTAYGTNEYVQHTGHGDLFEDHNGSWWTVCLGVRKDMEGRYAMGRETFLTSVDWTSEWPIFEPVKSVPGLIRTTAESSLTSSTLSVDWVYIRNAILNRYQFAESDTTVKLIPSAVELSNRQESPTFVGKRQRRLQGKSSATVAGISEDWATTGVNCGLAYYKDEHRYFRLFFDASKSTMVFQQKNTAQEIDERKEHKLESFPSGISITMAYTEQEFKLFYTVDPSTERLPSEIAAVDTLEMTDPDFVGPLIGVFATAASDEHPVTFEAIDL</sequence>
<evidence type="ECO:0000313" key="2">
    <source>
        <dbReference type="Proteomes" id="UP000805649"/>
    </source>
</evidence>
<dbReference type="Proteomes" id="UP000805649">
    <property type="component" value="Unassembled WGS sequence"/>
</dbReference>
<evidence type="ECO:0000313" key="1">
    <source>
        <dbReference type="EMBL" id="KAL0939911.1"/>
    </source>
</evidence>
<comment type="caution">
    <text evidence="1">The sequence shown here is derived from an EMBL/GenBank/DDBJ whole genome shotgun (WGS) entry which is preliminary data.</text>
</comment>
<organism evidence="1 2">
    <name type="scientific">Colletotrichum truncatum</name>
    <name type="common">Anthracnose fungus</name>
    <name type="synonym">Colletotrichum capsici</name>
    <dbReference type="NCBI Taxonomy" id="5467"/>
    <lineage>
        <taxon>Eukaryota</taxon>
        <taxon>Fungi</taxon>
        <taxon>Dikarya</taxon>
        <taxon>Ascomycota</taxon>
        <taxon>Pezizomycotina</taxon>
        <taxon>Sordariomycetes</taxon>
        <taxon>Hypocreomycetidae</taxon>
        <taxon>Glomerellales</taxon>
        <taxon>Glomerellaceae</taxon>
        <taxon>Colletotrichum</taxon>
        <taxon>Colletotrichum truncatum species complex</taxon>
    </lineage>
</organism>
<proteinExistence type="predicted"/>
<dbReference type="EMBL" id="VUJX02000003">
    <property type="protein sequence ID" value="KAL0939911.1"/>
    <property type="molecule type" value="Genomic_DNA"/>
</dbReference>